<reference evidence="1 2" key="1">
    <citation type="submission" date="2021-03" db="EMBL/GenBank/DDBJ databases">
        <title>Genomic Encyclopedia of Type Strains, Phase IV (KMG-IV): sequencing the most valuable type-strain genomes for metagenomic binning, comparative biology and taxonomic classification.</title>
        <authorList>
            <person name="Goeker M."/>
        </authorList>
    </citation>
    <scope>NUCLEOTIDE SEQUENCE [LARGE SCALE GENOMIC DNA]</scope>
    <source>
        <strain evidence="1 2">DSM 26427</strain>
    </source>
</reference>
<keyword evidence="2" id="KW-1185">Reference proteome</keyword>
<proteinExistence type="predicted"/>
<sequence length="132" mass="13800">MLSSEPKTTAPSSVTQTAAPVSDAGLTMELLELELSLDGFTTGPDGFAAHVRAAASAIDGAFLFELPASGLIDDCDRIAVLRIPQQNGGAAMATIFACLETDGATIRIETPDEKTADLKNFAEAFVDVLQRI</sequence>
<evidence type="ECO:0000313" key="1">
    <source>
        <dbReference type="EMBL" id="MBP1859620.1"/>
    </source>
</evidence>
<protein>
    <submittedName>
        <fullName evidence="1">Uncharacterized protein</fullName>
    </submittedName>
</protein>
<gene>
    <name evidence="1" type="ORF">J2Z75_003137</name>
</gene>
<comment type="caution">
    <text evidence="1">The sequence shown here is derived from an EMBL/GenBank/DDBJ whole genome shotgun (WGS) entry which is preliminary data.</text>
</comment>
<organism evidence="1 2">
    <name type="scientific">Rhizobium herbae</name>
    <dbReference type="NCBI Taxonomy" id="508661"/>
    <lineage>
        <taxon>Bacteria</taxon>
        <taxon>Pseudomonadati</taxon>
        <taxon>Pseudomonadota</taxon>
        <taxon>Alphaproteobacteria</taxon>
        <taxon>Hyphomicrobiales</taxon>
        <taxon>Rhizobiaceae</taxon>
        <taxon>Rhizobium/Agrobacterium group</taxon>
        <taxon>Rhizobium</taxon>
    </lineage>
</organism>
<evidence type="ECO:0000313" key="2">
    <source>
        <dbReference type="Proteomes" id="UP000823786"/>
    </source>
</evidence>
<dbReference type="EMBL" id="JAGGJV010000005">
    <property type="protein sequence ID" value="MBP1859620.1"/>
    <property type="molecule type" value="Genomic_DNA"/>
</dbReference>
<dbReference type="RefSeq" id="WP_209853651.1">
    <property type="nucleotide sequence ID" value="NZ_JAGGJV010000005.1"/>
</dbReference>
<accession>A0ABS4ENW8</accession>
<dbReference type="Proteomes" id="UP000823786">
    <property type="component" value="Unassembled WGS sequence"/>
</dbReference>
<name>A0ABS4ENW8_9HYPH</name>